<dbReference type="SUPFAM" id="SSF51905">
    <property type="entry name" value="FAD/NAD(P)-binding domain"/>
    <property type="match status" value="1"/>
</dbReference>
<proteinExistence type="inferred from homology"/>
<evidence type="ECO:0000313" key="4">
    <source>
        <dbReference type="EMBL" id="AFP87527.1"/>
    </source>
</evidence>
<dbReference type="InterPro" id="IPR050816">
    <property type="entry name" value="Flavin-dep_Halogenase_NPB"/>
</dbReference>
<dbReference type="Gene3D" id="3.50.50.60">
    <property type="entry name" value="FAD/NAD(P)-binding domain"/>
    <property type="match status" value="1"/>
</dbReference>
<dbReference type="InterPro" id="IPR036188">
    <property type="entry name" value="FAD/NAD-bd_sf"/>
</dbReference>
<dbReference type="PRINTS" id="PR00420">
    <property type="entry name" value="RNGMNOXGNASE"/>
</dbReference>
<name>J7H556_9ACTN</name>
<comment type="similarity">
    <text evidence="2">Belongs to the flavin-dependent halogenase family. Bacterial tryptophan halogenase subfamily.</text>
</comment>
<feature type="domain" description="FAD-binding" evidence="3">
    <location>
        <begin position="12"/>
        <end position="197"/>
    </location>
</feature>
<dbReference type="AlphaFoldDB" id="J7H556"/>
<dbReference type="EMBL" id="JX157625">
    <property type="protein sequence ID" value="AFP87527.1"/>
    <property type="molecule type" value="Genomic_DNA"/>
</dbReference>
<gene>
    <name evidence="4" type="primary">mpy10</name>
</gene>
<accession>J7H556</accession>
<evidence type="ECO:0000256" key="2">
    <source>
        <dbReference type="ARBA" id="ARBA00038396"/>
    </source>
</evidence>
<sequence length="582" mass="65823">MAEQGDDTHVHDVAIIGSGIAGSILAACLSRNNADVVLIDAETHPKFTIGESTIPFTSMMLRLLAERYGVPELKDLATFEGVYAKVSTQCGVKRNFGFLYHTEDRRQDPDLRTFFQIPKPLNTENHYFRQDIDSWMFNVAIGYGTHVRQQQPVVDVQIDDDGVTLELARTGTVRAKYVVDAGGHRSILAQKLGLREEPSRFRHHSRSLFNHFTGVRPFDEVGQPGKKYPSKWHEGTLHHLFEGGWMWVIPFDNHARATNPLTSVGLQLDPRVHPKPENLTAEEEFKSFLGKYPDIATQFAGALPVRSWVRTERIQYSSRQTVGYRWCLTSHAAGFIDPLFSRDMSNTMETIHALTHRLLDAIREDDFSTARFEHMQELEQGLLDFNDDLCANAYVSFSHPQLWNAWFRVWALGQLIATWEVNRAYARFSDTGNTRYLDALEHAWWRGKSLPNNSGYAPVLELLREVSETCKAVQAGQLDGRQAADLINSRLKKADFVPPGFGLDDPTRSQVGAGVLDIAKLLRWAKKDAPPEIGSLAYDGMTAFLRKRFERGEFHLGEEIKHQAAGWPLLGKRLRVPDPSSL</sequence>
<dbReference type="InterPro" id="IPR002938">
    <property type="entry name" value="FAD-bd"/>
</dbReference>
<dbReference type="PANTHER" id="PTHR43747:SF5">
    <property type="entry name" value="FAD-BINDING DOMAIN-CONTAINING PROTEIN"/>
    <property type="match status" value="1"/>
</dbReference>
<evidence type="ECO:0000256" key="1">
    <source>
        <dbReference type="ARBA" id="ARBA00023002"/>
    </source>
</evidence>
<dbReference type="Pfam" id="PF01494">
    <property type="entry name" value="FAD_binding_3"/>
    <property type="match status" value="1"/>
</dbReference>
<dbReference type="PANTHER" id="PTHR43747">
    <property type="entry name" value="FAD-BINDING PROTEIN"/>
    <property type="match status" value="1"/>
</dbReference>
<evidence type="ECO:0000259" key="3">
    <source>
        <dbReference type="Pfam" id="PF01494"/>
    </source>
</evidence>
<keyword evidence="1" id="KW-0560">Oxidoreductase</keyword>
<protein>
    <submittedName>
        <fullName evidence="4">FADH2-dependent halogenase</fullName>
    </submittedName>
</protein>
<reference evidence="4" key="1">
    <citation type="journal article" date="2012" name="J. Am. Chem. Soc.">
        <title>Flavoenzyme-catalyzed atropo-selective n,c-bipyrrole homocoupling in marinopyrrole biosynthesis.</title>
        <authorList>
            <person name="Yamanaka K."/>
            <person name="Ryan K.S."/>
            <person name="Gulder T.A."/>
            <person name="Hughes C.C."/>
            <person name="Moore B.S."/>
        </authorList>
    </citation>
    <scope>NUCLEOTIDE SEQUENCE</scope>
    <source>
        <strain evidence="4">CNQ-418</strain>
    </source>
</reference>
<dbReference type="GO" id="GO:0071949">
    <property type="term" value="F:FAD binding"/>
    <property type="evidence" value="ECO:0007669"/>
    <property type="project" value="InterPro"/>
</dbReference>
<dbReference type="GO" id="GO:0016491">
    <property type="term" value="F:oxidoreductase activity"/>
    <property type="evidence" value="ECO:0007669"/>
    <property type="project" value="UniProtKB-KW"/>
</dbReference>
<organism evidence="4">
    <name type="scientific">Streptomyces sp. CNQ-418</name>
    <dbReference type="NCBI Taxonomy" id="467194"/>
    <lineage>
        <taxon>Bacteria</taxon>
        <taxon>Bacillati</taxon>
        <taxon>Actinomycetota</taxon>
        <taxon>Actinomycetes</taxon>
        <taxon>Kitasatosporales</taxon>
        <taxon>Streptomycetaceae</taxon>
        <taxon>Streptomyces</taxon>
    </lineage>
</organism>